<feature type="region of interest" description="Disordered" evidence="1">
    <location>
        <begin position="41"/>
        <end position="73"/>
    </location>
</feature>
<evidence type="ECO:0000313" key="2">
    <source>
        <dbReference type="EMBL" id="ROV87764.1"/>
    </source>
</evidence>
<protein>
    <submittedName>
        <fullName evidence="2">Uncharacterized protein</fullName>
    </submittedName>
</protein>
<feature type="compositionally biased region" description="Polar residues" evidence="1">
    <location>
        <begin position="56"/>
        <end position="69"/>
    </location>
</feature>
<feature type="compositionally biased region" description="Polar residues" evidence="1">
    <location>
        <begin position="355"/>
        <end position="364"/>
    </location>
</feature>
<accession>A0A423VA24</accession>
<organism evidence="2 3">
    <name type="scientific">Cytospora chrysosperma</name>
    <name type="common">Cytospora canker fungus</name>
    <name type="synonym">Sphaeria chrysosperma</name>
    <dbReference type="NCBI Taxonomy" id="252740"/>
    <lineage>
        <taxon>Eukaryota</taxon>
        <taxon>Fungi</taxon>
        <taxon>Dikarya</taxon>
        <taxon>Ascomycota</taxon>
        <taxon>Pezizomycotina</taxon>
        <taxon>Sordariomycetes</taxon>
        <taxon>Sordariomycetidae</taxon>
        <taxon>Diaporthales</taxon>
        <taxon>Cytosporaceae</taxon>
        <taxon>Cytospora</taxon>
    </lineage>
</organism>
<feature type="region of interest" description="Disordered" evidence="1">
    <location>
        <begin position="300"/>
        <end position="364"/>
    </location>
</feature>
<dbReference type="OrthoDB" id="5396360at2759"/>
<dbReference type="EMBL" id="LJZO01000076">
    <property type="protein sequence ID" value="ROV87764.1"/>
    <property type="molecule type" value="Genomic_DNA"/>
</dbReference>
<gene>
    <name evidence="2" type="ORF">VSDG_09723</name>
</gene>
<evidence type="ECO:0000313" key="3">
    <source>
        <dbReference type="Proteomes" id="UP000284375"/>
    </source>
</evidence>
<comment type="caution">
    <text evidence="2">The sequence shown here is derived from an EMBL/GenBank/DDBJ whole genome shotgun (WGS) entry which is preliminary data.</text>
</comment>
<evidence type="ECO:0000256" key="1">
    <source>
        <dbReference type="SAM" id="MobiDB-lite"/>
    </source>
</evidence>
<dbReference type="AlphaFoldDB" id="A0A423VA24"/>
<reference evidence="2 3" key="1">
    <citation type="submission" date="2015-09" db="EMBL/GenBank/DDBJ databases">
        <title>Host preference determinants of Valsa canker pathogens revealed by comparative genomics.</title>
        <authorList>
            <person name="Yin Z."/>
            <person name="Huang L."/>
        </authorList>
    </citation>
    <scope>NUCLEOTIDE SEQUENCE [LARGE SCALE GENOMIC DNA]</scope>
    <source>
        <strain evidence="2 3">YSFL</strain>
    </source>
</reference>
<keyword evidence="3" id="KW-1185">Reference proteome</keyword>
<name>A0A423VA24_CYTCH</name>
<sequence length="364" mass="40682">MLQPVQGLTDHSDQILFRLSSVETVSCRGAKKVEFTINRTLQLRQPPARPQEGLRPTSSATYPQGQDETPMSREEVDFARIQANLDLNRKDIDRLDTAGFQVVSALDEAVQRVEAETKRLHKSVQDLRNDFGGTRDDIDFLKTELEGIEETAGNSVISRLESQMQYISEAAVPSLREELESFRTQSGKETQRLELQLSQATLGSGHLKGIVESNALVVKEHAMELTSLRTEVSMLKELLLQEPMARPLDRSMGVSDRELDILTDNIARLGNRASQVETLQMQFEILKGKVERMDSQRLNASMTPTHSSNHRKRPHHDIPQAEASFGPDTSPKADALDSPSVKRPKLTKSGAMDGRTQTRSSRLS</sequence>
<dbReference type="Proteomes" id="UP000284375">
    <property type="component" value="Unassembled WGS sequence"/>
</dbReference>
<proteinExistence type="predicted"/>